<dbReference type="EMBL" id="GDID01007185">
    <property type="protein sequence ID" value="JAP89421.1"/>
    <property type="molecule type" value="Transcribed_RNA"/>
</dbReference>
<evidence type="ECO:0000313" key="1">
    <source>
        <dbReference type="EMBL" id="JAP89421.1"/>
    </source>
</evidence>
<sequence length="418" mass="49045">YFQQKLNLTNTEPSIQNLLSEEEFFQDIPKLDGDEPNQSIEEFLQLSVQNIVDWDLENSTLQIMRASEPIQYQTSGTSKELYISRFSYDSIPDEHRKSVLISWFDGQKTSNPVTQHLSAKLQQQKQDFLQPLDNFNSTYIIQCSDYTDNIKLAMKLIQSKLCQAFYQCSFTQILLDSPSFLPLSPFFTWHAVLSVCRYFLTFPVKLFLKPRNQIDHFLLTKLLPVYFSQNNFKKLKFDVLLGQKARNSIINLEIKEENLRNNQIFVQEKQKTNKTKLLEEKLIQAELQDVEGQGAVLQAQNVWVVVGALVKQAENNFLWLVRNTGLFGVEKIKLIYVVGQNQEVKNWAQQEYQKIPDEWMKRIQLKVIKNGYSGIYMMQVENLLQKMFKSYEIFENVDEFKIKNQLQNNITQIIKKVE</sequence>
<feature type="non-terminal residue" evidence="1">
    <location>
        <position position="1"/>
    </location>
</feature>
<feature type="non-terminal residue" evidence="1">
    <location>
        <position position="418"/>
    </location>
</feature>
<organism evidence="1">
    <name type="scientific">Trepomonas sp. PC1</name>
    <dbReference type="NCBI Taxonomy" id="1076344"/>
    <lineage>
        <taxon>Eukaryota</taxon>
        <taxon>Metamonada</taxon>
        <taxon>Diplomonadida</taxon>
        <taxon>Hexamitidae</taxon>
        <taxon>Hexamitinae</taxon>
        <taxon>Trepomonas</taxon>
    </lineage>
</organism>
<protein>
    <submittedName>
        <fullName evidence="1">Uncharacterized protein</fullName>
    </submittedName>
</protein>
<reference evidence="1" key="1">
    <citation type="submission" date="2015-07" db="EMBL/GenBank/DDBJ databases">
        <title>Adaptation to a free-living lifestyle via gene acquisitions in the diplomonad Trepomonas sp. PC1.</title>
        <authorList>
            <person name="Xu F."/>
            <person name="Jerlstrom-Hultqvist J."/>
            <person name="Kolisko M."/>
            <person name="Simpson A.G.B."/>
            <person name="Roger A.J."/>
            <person name="Svard S.G."/>
            <person name="Andersson J.O."/>
        </authorList>
    </citation>
    <scope>NUCLEOTIDE SEQUENCE</scope>
    <source>
        <strain evidence="1">PC1</strain>
    </source>
</reference>
<name>A0A146K191_9EUKA</name>
<accession>A0A146K191</accession>
<proteinExistence type="predicted"/>
<gene>
    <name evidence="1" type="ORF">TPC1_31084</name>
</gene>
<dbReference type="AlphaFoldDB" id="A0A146K191"/>